<accession>A0AAV5HJS9</accession>
<evidence type="ECO:0000313" key="2">
    <source>
        <dbReference type="Proteomes" id="UP001054252"/>
    </source>
</evidence>
<protein>
    <submittedName>
        <fullName evidence="1">Uncharacterized protein</fullName>
    </submittedName>
</protein>
<dbReference type="AlphaFoldDB" id="A0AAV5HJS9"/>
<reference evidence="1 2" key="1">
    <citation type="journal article" date="2021" name="Commun. Biol.">
        <title>The genome of Shorea leprosula (Dipterocarpaceae) highlights the ecological relevance of drought in aseasonal tropical rainforests.</title>
        <authorList>
            <person name="Ng K.K.S."/>
            <person name="Kobayashi M.J."/>
            <person name="Fawcett J.A."/>
            <person name="Hatakeyama M."/>
            <person name="Paape T."/>
            <person name="Ng C.H."/>
            <person name="Ang C.C."/>
            <person name="Tnah L.H."/>
            <person name="Lee C.T."/>
            <person name="Nishiyama T."/>
            <person name="Sese J."/>
            <person name="O'Brien M.J."/>
            <person name="Copetti D."/>
            <person name="Mohd Noor M.I."/>
            <person name="Ong R.C."/>
            <person name="Putra M."/>
            <person name="Sireger I.Z."/>
            <person name="Indrioko S."/>
            <person name="Kosugi Y."/>
            <person name="Izuno A."/>
            <person name="Isagi Y."/>
            <person name="Lee S.L."/>
            <person name="Shimizu K.K."/>
        </authorList>
    </citation>
    <scope>NUCLEOTIDE SEQUENCE [LARGE SCALE GENOMIC DNA]</scope>
    <source>
        <strain evidence="1">214</strain>
    </source>
</reference>
<organism evidence="1 2">
    <name type="scientific">Rubroshorea leprosula</name>
    <dbReference type="NCBI Taxonomy" id="152421"/>
    <lineage>
        <taxon>Eukaryota</taxon>
        <taxon>Viridiplantae</taxon>
        <taxon>Streptophyta</taxon>
        <taxon>Embryophyta</taxon>
        <taxon>Tracheophyta</taxon>
        <taxon>Spermatophyta</taxon>
        <taxon>Magnoliopsida</taxon>
        <taxon>eudicotyledons</taxon>
        <taxon>Gunneridae</taxon>
        <taxon>Pentapetalae</taxon>
        <taxon>rosids</taxon>
        <taxon>malvids</taxon>
        <taxon>Malvales</taxon>
        <taxon>Dipterocarpaceae</taxon>
        <taxon>Rubroshorea</taxon>
    </lineage>
</organism>
<sequence>MDLVLQDCVDKVMMGQLLHRVIMRFVNCSLRRVFSTAMGLHGHYKRDHAALCKVCCDNCFNYFENQTMLTMQLMGGCVLEQYYRDDNGDDSYEDSEDNS</sequence>
<comment type="caution">
    <text evidence="1">The sequence shown here is derived from an EMBL/GenBank/DDBJ whole genome shotgun (WGS) entry which is preliminary data.</text>
</comment>
<gene>
    <name evidence="1" type="ORF">SLEP1_g1174</name>
</gene>
<proteinExistence type="predicted"/>
<dbReference type="Proteomes" id="UP001054252">
    <property type="component" value="Unassembled WGS sequence"/>
</dbReference>
<name>A0AAV5HJS9_9ROSI</name>
<dbReference type="EMBL" id="BPVZ01000001">
    <property type="protein sequence ID" value="GKU86682.1"/>
    <property type="molecule type" value="Genomic_DNA"/>
</dbReference>
<keyword evidence="2" id="KW-1185">Reference proteome</keyword>
<evidence type="ECO:0000313" key="1">
    <source>
        <dbReference type="EMBL" id="GKU86682.1"/>
    </source>
</evidence>